<dbReference type="Pfam" id="PF01521">
    <property type="entry name" value="Fe-S_biosyn"/>
    <property type="match status" value="1"/>
</dbReference>
<sequence>MTQSFTVSDAAARRIAEIIASKGGAESTSALRVSVSAGGCNGFQYEFKLDPATSPDDFVVTSQGIRVVVDPVSLDLMNGGELDFVDKLMGAHFAVNNPNAASGCGCGTSFSLA</sequence>
<gene>
    <name evidence="2" type="ORF">EMQ_1627</name>
</gene>
<feature type="domain" description="Core" evidence="1">
    <location>
        <begin position="5"/>
        <end position="107"/>
    </location>
</feature>
<name>A0AB33IGR4_ACEAC</name>
<dbReference type="InterPro" id="IPR016092">
    <property type="entry name" value="ATAP"/>
</dbReference>
<dbReference type="PANTHER" id="PTHR43011">
    <property type="entry name" value="IRON-SULFUR CLUSTER ASSEMBLY 2 HOMOLOG, MITOCHONDRIAL"/>
    <property type="match status" value="1"/>
</dbReference>
<proteinExistence type="predicted"/>
<dbReference type="GO" id="GO:0051539">
    <property type="term" value="F:4 iron, 4 sulfur cluster binding"/>
    <property type="evidence" value="ECO:0007669"/>
    <property type="project" value="TreeGrafter"/>
</dbReference>
<evidence type="ECO:0000313" key="2">
    <source>
        <dbReference type="EMBL" id="BCK76021.1"/>
    </source>
</evidence>
<dbReference type="GO" id="GO:0005506">
    <property type="term" value="F:iron ion binding"/>
    <property type="evidence" value="ECO:0007669"/>
    <property type="project" value="TreeGrafter"/>
</dbReference>
<dbReference type="RefSeq" id="WP_010667934.1">
    <property type="nucleotide sequence ID" value="NZ_AP023410.1"/>
</dbReference>
<dbReference type="NCBIfam" id="NF010147">
    <property type="entry name" value="PRK13623.1"/>
    <property type="match status" value="1"/>
</dbReference>
<dbReference type="Proteomes" id="UP000516424">
    <property type="component" value="Chromosome"/>
</dbReference>
<dbReference type="InterPro" id="IPR000361">
    <property type="entry name" value="ATAP_core_dom"/>
</dbReference>
<dbReference type="SUPFAM" id="SSF89360">
    <property type="entry name" value="HesB-like domain"/>
    <property type="match status" value="1"/>
</dbReference>
<dbReference type="PANTHER" id="PTHR43011:SF1">
    <property type="entry name" value="IRON-SULFUR CLUSTER ASSEMBLY 2 HOMOLOG, MITOCHONDRIAL"/>
    <property type="match status" value="1"/>
</dbReference>
<evidence type="ECO:0000259" key="1">
    <source>
        <dbReference type="Pfam" id="PF01521"/>
    </source>
</evidence>
<dbReference type="NCBIfam" id="TIGR00049">
    <property type="entry name" value="iron-sulfur cluster assembly accessory protein"/>
    <property type="match status" value="1"/>
</dbReference>
<dbReference type="InterPro" id="IPR035903">
    <property type="entry name" value="HesB-like_dom_sf"/>
</dbReference>
<dbReference type="AlphaFoldDB" id="A0AB33IGR4"/>
<dbReference type="GO" id="GO:0016226">
    <property type="term" value="P:iron-sulfur cluster assembly"/>
    <property type="evidence" value="ECO:0007669"/>
    <property type="project" value="InterPro"/>
</dbReference>
<dbReference type="InterPro" id="IPR017870">
    <property type="entry name" value="FeS_cluster_insertion_CS"/>
</dbReference>
<evidence type="ECO:0000313" key="3">
    <source>
        <dbReference type="Proteomes" id="UP000516424"/>
    </source>
</evidence>
<organism evidence="2 3">
    <name type="scientific">Acetobacter aceti NBRC 14818</name>
    <dbReference type="NCBI Taxonomy" id="887700"/>
    <lineage>
        <taxon>Bacteria</taxon>
        <taxon>Pseudomonadati</taxon>
        <taxon>Pseudomonadota</taxon>
        <taxon>Alphaproteobacteria</taxon>
        <taxon>Acetobacterales</taxon>
        <taxon>Acetobacteraceae</taxon>
        <taxon>Acetobacter</taxon>
        <taxon>Acetobacter subgen. Acetobacter</taxon>
    </lineage>
</organism>
<dbReference type="PROSITE" id="PS01152">
    <property type="entry name" value="HESB"/>
    <property type="match status" value="1"/>
</dbReference>
<reference evidence="2 3" key="1">
    <citation type="journal article" date="2011" name="Microbiology">
        <title>Transcriptome response to different carbon sources in Acetobacter aceti.</title>
        <authorList>
            <person name="Sakurai K."/>
            <person name="Arai H."/>
            <person name="Ishii M."/>
            <person name="Igarashi Y."/>
        </authorList>
    </citation>
    <scope>NUCLEOTIDE SEQUENCE [LARGE SCALE GENOMIC DNA]</scope>
    <source>
        <strain evidence="2 3">NBRC 14818</strain>
    </source>
</reference>
<dbReference type="EMBL" id="AP023410">
    <property type="protein sequence ID" value="BCK76021.1"/>
    <property type="molecule type" value="Genomic_DNA"/>
</dbReference>
<dbReference type="GO" id="GO:0051537">
    <property type="term" value="F:2 iron, 2 sulfur cluster binding"/>
    <property type="evidence" value="ECO:0007669"/>
    <property type="project" value="TreeGrafter"/>
</dbReference>
<dbReference type="Gene3D" id="2.60.300.12">
    <property type="entry name" value="HesB-like domain"/>
    <property type="match status" value="1"/>
</dbReference>
<protein>
    <submittedName>
        <fullName evidence="2">Heme biosynthesis protein HemY</fullName>
    </submittedName>
</protein>
<accession>A0AB33IGR4</accession>
<keyword evidence="3" id="KW-1185">Reference proteome</keyword>